<name>A0AAV6HGZ8_9TELE</name>
<sequence>MKCFERLVLAHLKTCLPTSLDPFQFAYCQNRSTEDAISTALHSALSHLDNSNTYINEIRKIVPKKNDIITASDVMLYTPDINVIIKEKGCECFFMKCYLLELNVYWEENEIVQDPILTDNLEAIEECLEKKSNICSPCEAQPFANISMFSSSLNDTLDYFSTLGNDEDIYCTC</sequence>
<evidence type="ECO:0000313" key="2">
    <source>
        <dbReference type="Proteomes" id="UP000823561"/>
    </source>
</evidence>
<evidence type="ECO:0008006" key="3">
    <source>
        <dbReference type="Google" id="ProtNLM"/>
    </source>
</evidence>
<keyword evidence="2" id="KW-1185">Reference proteome</keyword>
<gene>
    <name evidence="1" type="ORF">AALO_G00006940</name>
</gene>
<dbReference type="EMBL" id="JADWDJ010000001">
    <property type="protein sequence ID" value="KAG5285744.1"/>
    <property type="molecule type" value="Genomic_DNA"/>
</dbReference>
<evidence type="ECO:0000313" key="1">
    <source>
        <dbReference type="EMBL" id="KAG5285744.1"/>
    </source>
</evidence>
<comment type="caution">
    <text evidence="1">The sequence shown here is derived from an EMBL/GenBank/DDBJ whole genome shotgun (WGS) entry which is preliminary data.</text>
</comment>
<dbReference type="Gene3D" id="1.20.1250.70">
    <property type="entry name" value="Interleukin-15/Interleukin-21"/>
    <property type="match status" value="1"/>
</dbReference>
<dbReference type="InterPro" id="IPR009079">
    <property type="entry name" value="4_helix_cytokine-like_core"/>
</dbReference>
<dbReference type="Proteomes" id="UP000823561">
    <property type="component" value="Chromosome 1"/>
</dbReference>
<dbReference type="AlphaFoldDB" id="A0AAV6HGZ8"/>
<proteinExistence type="predicted"/>
<dbReference type="SUPFAM" id="SSF47266">
    <property type="entry name" value="4-helical cytokines"/>
    <property type="match status" value="1"/>
</dbReference>
<protein>
    <recommendedName>
        <fullName evidence="3">Interleukin</fullName>
    </recommendedName>
</protein>
<organism evidence="1 2">
    <name type="scientific">Alosa alosa</name>
    <name type="common">allis shad</name>
    <dbReference type="NCBI Taxonomy" id="278164"/>
    <lineage>
        <taxon>Eukaryota</taxon>
        <taxon>Metazoa</taxon>
        <taxon>Chordata</taxon>
        <taxon>Craniata</taxon>
        <taxon>Vertebrata</taxon>
        <taxon>Euteleostomi</taxon>
        <taxon>Actinopterygii</taxon>
        <taxon>Neopterygii</taxon>
        <taxon>Teleostei</taxon>
        <taxon>Clupei</taxon>
        <taxon>Clupeiformes</taxon>
        <taxon>Clupeoidei</taxon>
        <taxon>Clupeidae</taxon>
        <taxon>Alosa</taxon>
    </lineage>
</organism>
<reference evidence="1 2" key="1">
    <citation type="submission" date="2020-10" db="EMBL/GenBank/DDBJ databases">
        <title>Chromosome-scale genome assembly of the Allis shad, Alosa alosa.</title>
        <authorList>
            <person name="Margot Z."/>
            <person name="Christophe K."/>
            <person name="Cabau C."/>
            <person name="Louis A."/>
            <person name="Berthelot C."/>
            <person name="Parey E."/>
            <person name="Roest Crollius H."/>
            <person name="Montfort J."/>
            <person name="Robinson-Rechavi M."/>
            <person name="Bucao C."/>
            <person name="Bouchez O."/>
            <person name="Gislard M."/>
            <person name="Lluch J."/>
            <person name="Milhes M."/>
            <person name="Lampietro C."/>
            <person name="Lopez Roques C."/>
            <person name="Donnadieu C."/>
            <person name="Braasch I."/>
            <person name="Desvignes T."/>
            <person name="Postlethwait J."/>
            <person name="Bobe J."/>
            <person name="Guiguen Y."/>
        </authorList>
    </citation>
    <scope>NUCLEOTIDE SEQUENCE [LARGE SCALE GENOMIC DNA]</scope>
    <source>
        <strain evidence="1">M-15738</strain>
        <tissue evidence="1">Blood</tissue>
    </source>
</reference>
<accession>A0AAV6HGZ8</accession>